<comment type="caution">
    <text evidence="2">The sequence shown here is derived from an EMBL/GenBank/DDBJ whole genome shotgun (WGS) entry which is preliminary data.</text>
</comment>
<proteinExistence type="predicted"/>
<evidence type="ECO:0000256" key="1">
    <source>
        <dbReference type="SAM" id="SignalP"/>
    </source>
</evidence>
<dbReference type="AlphaFoldDB" id="A0A554VRR2"/>
<accession>A0A554VRR2</accession>
<dbReference type="RefSeq" id="WP_143915245.1">
    <property type="nucleotide sequence ID" value="NZ_CANMXV010000003.1"/>
</dbReference>
<feature type="signal peptide" evidence="1">
    <location>
        <begin position="1"/>
        <end position="18"/>
    </location>
</feature>
<gene>
    <name evidence="2" type="ORF">FOF46_01440</name>
</gene>
<keyword evidence="1" id="KW-0732">Signal</keyword>
<organism evidence="2 3">
    <name type="scientific">Aquimarina algiphila</name>
    <dbReference type="NCBI Taxonomy" id="2047982"/>
    <lineage>
        <taxon>Bacteria</taxon>
        <taxon>Pseudomonadati</taxon>
        <taxon>Bacteroidota</taxon>
        <taxon>Flavobacteriia</taxon>
        <taxon>Flavobacteriales</taxon>
        <taxon>Flavobacteriaceae</taxon>
        <taxon>Aquimarina</taxon>
    </lineage>
</organism>
<protein>
    <submittedName>
        <fullName evidence="2">Uncharacterized protein</fullName>
    </submittedName>
</protein>
<feature type="chain" id="PRO_5022034424" evidence="1">
    <location>
        <begin position="19"/>
        <end position="115"/>
    </location>
</feature>
<keyword evidence="3" id="KW-1185">Reference proteome</keyword>
<dbReference type="EMBL" id="VLNR01000002">
    <property type="protein sequence ID" value="TSE11321.1"/>
    <property type="molecule type" value="Genomic_DNA"/>
</dbReference>
<dbReference type="Proteomes" id="UP000318833">
    <property type="component" value="Unassembled WGS sequence"/>
</dbReference>
<evidence type="ECO:0000313" key="2">
    <source>
        <dbReference type="EMBL" id="TSE11321.1"/>
    </source>
</evidence>
<evidence type="ECO:0000313" key="3">
    <source>
        <dbReference type="Proteomes" id="UP000318833"/>
    </source>
</evidence>
<name>A0A554VRR2_9FLAO</name>
<reference evidence="2 3" key="1">
    <citation type="submission" date="2019-07" db="EMBL/GenBank/DDBJ databases">
        <title>The draft genome sequence of Aquimarina algiphila M91.</title>
        <authorList>
            <person name="Meng X."/>
        </authorList>
    </citation>
    <scope>NUCLEOTIDE SEQUENCE [LARGE SCALE GENOMIC DNA]</scope>
    <source>
        <strain evidence="2 3">M91</strain>
    </source>
</reference>
<sequence>MRNLLVVAVLFITSLATAQFDPNTGTNTGEVFTVDSVSREVWQTSKGTKYLFCINPENNNPYAVWLFTATNEKDEDGRLKYISKKGSKCVYKIGKSGNPYPNWDKKEKKKVIANN</sequence>